<accession>A0ACB8A2I9</accession>
<sequence>AQGEGPYRLGGFSGTSIVLFALAKLFEANGDQVVQLLIVDHFPLLFTSALYVPDDESIKQRSPSTHSIRHTLKSAVALYRASNQQHQRIADHLDDAIEGRPTLPYMERWYKTFFDILFMAYDFLFDLVPICEPFTMAAARRVLIEWMKDLKAPVTASFASGGILSLEAAGPLRIDGGVHEVFPSATIVEVEATHFSIFESATLVDLI</sequence>
<feature type="non-terminal residue" evidence="1">
    <location>
        <position position="207"/>
    </location>
</feature>
<comment type="caution">
    <text evidence="1">The sequence shown here is derived from an EMBL/GenBank/DDBJ whole genome shotgun (WGS) entry which is preliminary data.</text>
</comment>
<evidence type="ECO:0000313" key="2">
    <source>
        <dbReference type="Proteomes" id="UP000790377"/>
    </source>
</evidence>
<dbReference type="EMBL" id="MU267911">
    <property type="protein sequence ID" value="KAH7907361.1"/>
    <property type="molecule type" value="Genomic_DNA"/>
</dbReference>
<name>A0ACB8A2I9_9AGAM</name>
<reference evidence="1" key="1">
    <citation type="journal article" date="2021" name="New Phytol.">
        <title>Evolutionary innovations through gain and loss of genes in the ectomycorrhizal Boletales.</title>
        <authorList>
            <person name="Wu G."/>
            <person name="Miyauchi S."/>
            <person name="Morin E."/>
            <person name="Kuo A."/>
            <person name="Drula E."/>
            <person name="Varga T."/>
            <person name="Kohler A."/>
            <person name="Feng B."/>
            <person name="Cao Y."/>
            <person name="Lipzen A."/>
            <person name="Daum C."/>
            <person name="Hundley H."/>
            <person name="Pangilinan J."/>
            <person name="Johnson J."/>
            <person name="Barry K."/>
            <person name="LaButti K."/>
            <person name="Ng V."/>
            <person name="Ahrendt S."/>
            <person name="Min B."/>
            <person name="Choi I.G."/>
            <person name="Park H."/>
            <person name="Plett J.M."/>
            <person name="Magnuson J."/>
            <person name="Spatafora J.W."/>
            <person name="Nagy L.G."/>
            <person name="Henrissat B."/>
            <person name="Grigoriev I.V."/>
            <person name="Yang Z.L."/>
            <person name="Xu J."/>
            <person name="Martin F.M."/>
        </authorList>
    </citation>
    <scope>NUCLEOTIDE SEQUENCE</scope>
    <source>
        <strain evidence="1">ATCC 28755</strain>
    </source>
</reference>
<dbReference type="Proteomes" id="UP000790377">
    <property type="component" value="Unassembled WGS sequence"/>
</dbReference>
<proteinExistence type="predicted"/>
<protein>
    <submittedName>
        <fullName evidence="1">Uncharacterized protein</fullName>
    </submittedName>
</protein>
<organism evidence="1 2">
    <name type="scientific">Hygrophoropsis aurantiaca</name>
    <dbReference type="NCBI Taxonomy" id="72124"/>
    <lineage>
        <taxon>Eukaryota</taxon>
        <taxon>Fungi</taxon>
        <taxon>Dikarya</taxon>
        <taxon>Basidiomycota</taxon>
        <taxon>Agaricomycotina</taxon>
        <taxon>Agaricomycetes</taxon>
        <taxon>Agaricomycetidae</taxon>
        <taxon>Boletales</taxon>
        <taxon>Coniophorineae</taxon>
        <taxon>Hygrophoropsidaceae</taxon>
        <taxon>Hygrophoropsis</taxon>
    </lineage>
</organism>
<evidence type="ECO:0000313" key="1">
    <source>
        <dbReference type="EMBL" id="KAH7907361.1"/>
    </source>
</evidence>
<gene>
    <name evidence="1" type="ORF">BJ138DRAFT_976179</name>
</gene>
<keyword evidence="2" id="KW-1185">Reference proteome</keyword>
<feature type="non-terminal residue" evidence="1">
    <location>
        <position position="1"/>
    </location>
</feature>